<keyword evidence="3 9" id="KW-0489">Methyltransferase</keyword>
<evidence type="ECO:0000256" key="3">
    <source>
        <dbReference type="ARBA" id="ARBA00022603"/>
    </source>
</evidence>
<dbReference type="PROSITE" id="PS51614">
    <property type="entry name" value="SAM_MT_ADRIFT"/>
    <property type="match status" value="1"/>
</dbReference>
<dbReference type="Pfam" id="PF01728">
    <property type="entry name" value="FtsJ"/>
    <property type="match status" value="2"/>
</dbReference>
<dbReference type="AlphaFoldDB" id="A0AAD9LL98"/>
<dbReference type="GO" id="GO:0120550">
    <property type="term" value="F:methyltransferase cap2 activity"/>
    <property type="evidence" value="ECO:0007669"/>
    <property type="project" value="UniProtKB-EC"/>
</dbReference>
<dbReference type="Gene3D" id="3.40.50.12760">
    <property type="match status" value="2"/>
</dbReference>
<comment type="caution">
    <text evidence="9">The sequence shown here is derived from an EMBL/GenBank/DDBJ whole genome shotgun (WGS) entry which is preliminary data.</text>
</comment>
<dbReference type="GO" id="GO:0006370">
    <property type="term" value="P:7-methylguanosine mRNA capping"/>
    <property type="evidence" value="ECO:0007669"/>
    <property type="project" value="TreeGrafter"/>
</dbReference>
<evidence type="ECO:0000256" key="7">
    <source>
        <dbReference type="SAM" id="MobiDB-lite"/>
    </source>
</evidence>
<feature type="region of interest" description="Disordered" evidence="7">
    <location>
        <begin position="969"/>
        <end position="998"/>
    </location>
</feature>
<evidence type="ECO:0000256" key="6">
    <source>
        <dbReference type="ARBA" id="ARBA00049477"/>
    </source>
</evidence>
<evidence type="ECO:0000256" key="1">
    <source>
        <dbReference type="ARBA" id="ARBA00012770"/>
    </source>
</evidence>
<evidence type="ECO:0000313" key="9">
    <source>
        <dbReference type="EMBL" id="KAK1940341.1"/>
    </source>
</evidence>
<evidence type="ECO:0000256" key="2">
    <source>
        <dbReference type="ARBA" id="ARBA00021134"/>
    </source>
</evidence>
<proteinExistence type="predicted"/>
<accession>A0AAD9LL98</accession>
<dbReference type="InterPro" id="IPR002877">
    <property type="entry name" value="RNA_MeTrfase_FtsJ_dom"/>
</dbReference>
<keyword evidence="5" id="KW-0949">S-adenosyl-L-methionine</keyword>
<feature type="domain" description="Adrift-type SAM-dependent 2'-O-MTase" evidence="8">
    <location>
        <begin position="126"/>
        <end position="352"/>
    </location>
</feature>
<dbReference type="EMBL" id="JAHBMH010000003">
    <property type="protein sequence ID" value="KAK1940341.1"/>
    <property type="molecule type" value="Genomic_DNA"/>
</dbReference>
<protein>
    <recommendedName>
        <fullName evidence="2">Cap-specific mRNA (nucleoside-2'-O-)-methyltransferase 2</fullName>
        <ecNumber evidence="1">2.1.1.296</ecNumber>
    </recommendedName>
</protein>
<organism evidence="9 10">
    <name type="scientific">Babesia divergens</name>
    <dbReference type="NCBI Taxonomy" id="32595"/>
    <lineage>
        <taxon>Eukaryota</taxon>
        <taxon>Sar</taxon>
        <taxon>Alveolata</taxon>
        <taxon>Apicomplexa</taxon>
        <taxon>Aconoidasida</taxon>
        <taxon>Piroplasmida</taxon>
        <taxon>Babesiidae</taxon>
        <taxon>Babesia</taxon>
    </lineage>
</organism>
<sequence length="998" mass="113332">MATAGTDKPVALHNEKRFVFQGNLNRLLADHKRVPPSATPCAKCTQRKRICICATINAAVGRAPLYEIGELAETKALLSELKDSLNEIDIDKWSAHTNLLDHTSLVVKQVCEINTLVNGRHEPGVELVTNAWLKLYEILETYKVVDILMPNLANEGGVVRSFHISECPGGFIAALNHHVKHKNSLCELSWMATSLNPYHEGNGHNECLSEDILFRETYSNWITGTDDSGNITRSANIEYIWDHVSRPSRYNKNKAPILADIVTADGSFDCQSDPNNQESMTAALKLSEVVCALGLMRVGAVFIVKMFTLFEESSLSIISLLSMCFKNIEVCKPHLSKASNSEVYVVCIGFNGITSVLLCALCKLVNEYMTTKDRKAILPREWVPSSFRAEFVECSKMFAELQCRNLRNTMSQYMQIADENSFYKKKREFSRFFISQFNIEAIPSDCRLVKYMSFSNAMITGKSTSSLFHVPKRHLPGLDTRRSYVNSYKELQTRREELYKRYKSNRDSSHFIRLSEDATCADFGSNITDVLKFAYDFRPTYTKLDMDHLTINLDEPLLSELRNNLKSQRYLKDSWFVAAPLHPYEIRMSHFVCNDLLYDVTRVRTMCSEALPVVTAMDALYIDGAVGEALSDINVLPNAGVTHLALVFKRFLDLSRYKSYLEITSNPTQEFPAISLLKRHGIPGSLLCGFKSIGEGDSVIHFDSFYDLRVIVDSFVGEGVVGQCIEFNYDEHLRKGDGYKCLTNQLSESSLRGSCDFVFCDTRRSAAHHREVCFDEMKTKHVVIAQLLQALNCLSPDGDLVIAVSTLLTRFSVCLVTVLRAVFDEVHLYRPASVAPWTQRIYVVCKRYNDRENSLCRHYLQCVWDAICLHKRNGKEVVHVLLPPYFTHLARQFWEFNTKMLLDEFEDFALHTRGERLGPNREEHIIEYLRKLGVIDALFPARLLESQGPCRLPLFNNTDIAPLPVKRQREEVEAVPVTPPESPILEEDGSPIWSSDES</sequence>
<keyword evidence="4" id="KW-0808">Transferase</keyword>
<keyword evidence="10" id="KW-1185">Reference proteome</keyword>
<dbReference type="Proteomes" id="UP001195914">
    <property type="component" value="Unassembled WGS sequence"/>
</dbReference>
<reference evidence="9" key="2">
    <citation type="submission" date="2021-05" db="EMBL/GenBank/DDBJ databases">
        <authorList>
            <person name="Pain A."/>
        </authorList>
    </citation>
    <scope>NUCLEOTIDE SEQUENCE</scope>
    <source>
        <strain evidence="9">1802A</strain>
    </source>
</reference>
<dbReference type="GO" id="GO:0005634">
    <property type="term" value="C:nucleus"/>
    <property type="evidence" value="ECO:0007669"/>
    <property type="project" value="TreeGrafter"/>
</dbReference>
<dbReference type="GO" id="GO:0004483">
    <property type="term" value="F:methyltransferase cap1 activity"/>
    <property type="evidence" value="ECO:0007669"/>
    <property type="project" value="UniProtKB-ARBA"/>
</dbReference>
<dbReference type="GO" id="GO:0005737">
    <property type="term" value="C:cytoplasm"/>
    <property type="evidence" value="ECO:0007669"/>
    <property type="project" value="TreeGrafter"/>
</dbReference>
<gene>
    <name evidence="9" type="ORF">X943_002697</name>
</gene>
<comment type="catalytic activity">
    <reaction evidence="6">
        <text>a 5'-end (N(7)-methyl 5'-triphosphoguanosine)-(2'-O-methyl-ribonucleoside)-(ribonucleotide) in mRNA + S-adenosyl-L-methionine = a 5'-end (N(7)-methyl 5'-triphosphoguanosine)-(2'-O-methyl-ribonucleoside)-(2'-O-methyl-ribonucleotide) in mRNA + S-adenosyl-L-homocysteine + H(+)</text>
        <dbReference type="Rhea" id="RHEA:67024"/>
        <dbReference type="Rhea" id="RHEA-COMP:17169"/>
        <dbReference type="Rhea" id="RHEA-COMP:17170"/>
        <dbReference type="ChEBI" id="CHEBI:15378"/>
        <dbReference type="ChEBI" id="CHEBI:57856"/>
        <dbReference type="ChEBI" id="CHEBI:59789"/>
        <dbReference type="ChEBI" id="CHEBI:167612"/>
        <dbReference type="ChEBI" id="CHEBI:167614"/>
        <dbReference type="EC" id="2.1.1.296"/>
    </reaction>
</comment>
<dbReference type="PANTHER" id="PTHR16121:SF2">
    <property type="entry name" value="CAP-SPECIFIC MRNA (NUCLEOSIDE-2'-O-)-METHYLTRANSFERASE 2"/>
    <property type="match status" value="1"/>
</dbReference>
<dbReference type="GO" id="GO:0032259">
    <property type="term" value="P:methylation"/>
    <property type="evidence" value="ECO:0007669"/>
    <property type="project" value="UniProtKB-KW"/>
</dbReference>
<name>A0AAD9LL98_BABDI</name>
<dbReference type="InterPro" id="IPR029063">
    <property type="entry name" value="SAM-dependent_MTases_sf"/>
</dbReference>
<evidence type="ECO:0000256" key="5">
    <source>
        <dbReference type="ARBA" id="ARBA00022691"/>
    </source>
</evidence>
<dbReference type="EC" id="2.1.1.296" evidence="1"/>
<evidence type="ECO:0000259" key="8">
    <source>
        <dbReference type="PROSITE" id="PS51614"/>
    </source>
</evidence>
<evidence type="ECO:0000313" key="10">
    <source>
        <dbReference type="Proteomes" id="UP001195914"/>
    </source>
</evidence>
<dbReference type="PANTHER" id="PTHR16121">
    <property type="entry name" value="CAP-SPECIFIC MRNA (NUCLEOSIDE-2'-O-)-METHYLTRANSFERASE 1-RELATED"/>
    <property type="match status" value="1"/>
</dbReference>
<dbReference type="InterPro" id="IPR025807">
    <property type="entry name" value="Adrift-typ_MeTrfase"/>
</dbReference>
<dbReference type="InterPro" id="IPR050851">
    <property type="entry name" value="mRNA_Cap_2O-Ribose_MeTrfase"/>
</dbReference>
<reference evidence="9" key="1">
    <citation type="journal article" date="2014" name="Nucleic Acids Res.">
        <title>The evolutionary dynamics of variant antigen genes in Babesia reveal a history of genomic innovation underlying host-parasite interaction.</title>
        <authorList>
            <person name="Jackson A.P."/>
            <person name="Otto T.D."/>
            <person name="Darby A."/>
            <person name="Ramaprasad A."/>
            <person name="Xia D."/>
            <person name="Echaide I.E."/>
            <person name="Farber M."/>
            <person name="Gahlot S."/>
            <person name="Gamble J."/>
            <person name="Gupta D."/>
            <person name="Gupta Y."/>
            <person name="Jackson L."/>
            <person name="Malandrin L."/>
            <person name="Malas T.B."/>
            <person name="Moussa E."/>
            <person name="Nair M."/>
            <person name="Reid A.J."/>
            <person name="Sanders M."/>
            <person name="Sharma J."/>
            <person name="Tracey A."/>
            <person name="Quail M.A."/>
            <person name="Weir W."/>
            <person name="Wastling J.M."/>
            <person name="Hall N."/>
            <person name="Willadsen P."/>
            <person name="Lingelbach K."/>
            <person name="Shiels B."/>
            <person name="Tait A."/>
            <person name="Berriman M."/>
            <person name="Allred D.R."/>
            <person name="Pain A."/>
        </authorList>
    </citation>
    <scope>NUCLEOTIDE SEQUENCE</scope>
    <source>
        <strain evidence="9">1802A</strain>
    </source>
</reference>
<evidence type="ECO:0000256" key="4">
    <source>
        <dbReference type="ARBA" id="ARBA00022679"/>
    </source>
</evidence>
<dbReference type="SUPFAM" id="SSF53335">
    <property type="entry name" value="S-adenosyl-L-methionine-dependent methyltransferases"/>
    <property type="match status" value="2"/>
</dbReference>